<evidence type="ECO:0000256" key="4">
    <source>
        <dbReference type="SAM" id="MobiDB-lite"/>
    </source>
</evidence>
<evidence type="ECO:0000256" key="2">
    <source>
        <dbReference type="ARBA" id="ARBA00022741"/>
    </source>
</evidence>
<keyword evidence="2" id="KW-0547">Nucleotide-binding</keyword>
<dbReference type="Proteomes" id="UP000317257">
    <property type="component" value="Unassembled WGS sequence"/>
</dbReference>
<dbReference type="Gene3D" id="3.40.50.300">
    <property type="entry name" value="P-loop containing nucleotide triphosphate hydrolases"/>
    <property type="match status" value="1"/>
</dbReference>
<proteinExistence type="predicted"/>
<name>A0A5C6G0Z7_METRR</name>
<dbReference type="EMBL" id="SBHS01000052">
    <property type="protein sequence ID" value="TWU71104.1"/>
    <property type="molecule type" value="Genomic_DNA"/>
</dbReference>
<reference evidence="6" key="1">
    <citation type="submission" date="2018-12" db="EMBL/GenBank/DDBJ databases">
        <title>The complete genome of Metarhizium rileyi, a key fungal pathogen of Lepidoptera.</title>
        <authorList>
            <person name="Binneck E."/>
            <person name="Lastra C.C.L."/>
            <person name="Sosa-Gomez D.R."/>
        </authorList>
    </citation>
    <scope>NUCLEOTIDE SEQUENCE [LARGE SCALE GENOMIC DNA]</scope>
    <source>
        <strain evidence="6">Cep018-CH2</strain>
    </source>
</reference>
<accession>A0A5C6G0Z7</accession>
<evidence type="ECO:0000256" key="3">
    <source>
        <dbReference type="ARBA" id="ARBA00022777"/>
    </source>
</evidence>
<dbReference type="Pfam" id="PF13207">
    <property type="entry name" value="AAA_17"/>
    <property type="match status" value="1"/>
</dbReference>
<dbReference type="GO" id="GO:0006139">
    <property type="term" value="P:nucleobase-containing compound metabolic process"/>
    <property type="evidence" value="ECO:0007669"/>
    <property type="project" value="InterPro"/>
</dbReference>
<organism evidence="5 6">
    <name type="scientific">Metarhizium rileyi (strain RCEF 4871)</name>
    <name type="common">Nomuraea rileyi</name>
    <dbReference type="NCBI Taxonomy" id="1649241"/>
    <lineage>
        <taxon>Eukaryota</taxon>
        <taxon>Fungi</taxon>
        <taxon>Dikarya</taxon>
        <taxon>Ascomycota</taxon>
        <taxon>Pezizomycotina</taxon>
        <taxon>Sordariomycetes</taxon>
        <taxon>Hypocreomycetidae</taxon>
        <taxon>Hypocreales</taxon>
        <taxon>Clavicipitaceae</taxon>
        <taxon>Metarhizium</taxon>
    </lineage>
</organism>
<dbReference type="AlphaFoldDB" id="A0A5C6G0Z7"/>
<dbReference type="SUPFAM" id="SSF52540">
    <property type="entry name" value="P-loop containing nucleoside triphosphate hydrolases"/>
    <property type="match status" value="1"/>
</dbReference>
<gene>
    <name evidence="5" type="primary">AKD1</name>
    <name evidence="5" type="ORF">ED733_000913</name>
</gene>
<dbReference type="InterPro" id="IPR027417">
    <property type="entry name" value="P-loop_NTPase"/>
</dbReference>
<dbReference type="GO" id="GO:0019205">
    <property type="term" value="F:nucleobase-containing compound kinase activity"/>
    <property type="evidence" value="ECO:0007669"/>
    <property type="project" value="InterPro"/>
</dbReference>
<feature type="compositionally biased region" description="Polar residues" evidence="4">
    <location>
        <begin position="1"/>
        <end position="24"/>
    </location>
</feature>
<dbReference type="GO" id="GO:0005524">
    <property type="term" value="F:ATP binding"/>
    <property type="evidence" value="ECO:0007669"/>
    <property type="project" value="InterPro"/>
</dbReference>
<evidence type="ECO:0000313" key="5">
    <source>
        <dbReference type="EMBL" id="TWU71104.1"/>
    </source>
</evidence>
<feature type="region of interest" description="Disordered" evidence="4">
    <location>
        <begin position="1"/>
        <end position="35"/>
    </location>
</feature>
<protein>
    <submittedName>
        <fullName evidence="5">Adenylate kinase</fullName>
    </submittedName>
</protein>
<dbReference type="PANTHER" id="PTHR23359">
    <property type="entry name" value="NUCLEOTIDE KINASE"/>
    <property type="match status" value="1"/>
</dbReference>
<keyword evidence="1" id="KW-0808">Transferase</keyword>
<keyword evidence="3 5" id="KW-0418">Kinase</keyword>
<evidence type="ECO:0000313" key="6">
    <source>
        <dbReference type="Proteomes" id="UP000317257"/>
    </source>
</evidence>
<evidence type="ECO:0000256" key="1">
    <source>
        <dbReference type="ARBA" id="ARBA00022679"/>
    </source>
</evidence>
<comment type="caution">
    <text evidence="5">The sequence shown here is derived from an EMBL/GenBank/DDBJ whole genome shotgun (WGS) entry which is preliminary data.</text>
</comment>
<sequence length="235" mass="26157">MSNSLPDSQQSAAQSPNPLETTPTVIRVLGGPGSGKRVPCRIAALSVMMEPICVGDILREEANRKGPHSSELMRHMLTCTVAPSEAIIPVVKSRMDRAARNGRKTIVLDGNLCFPLGCCRRRRCAETRAGFPRNEDQLRHFESTVAPLKCLVLVHCTDRTAIRRCLPPERFDDDVHVFLGRRRAFDKEVSDLRDIFFQRGSLKLINGEQDVDRLCERMQAVFVGVAESALRAPPP</sequence>
<dbReference type="InterPro" id="IPR000850">
    <property type="entry name" value="Adenylat/UMP-CMP_kin"/>
</dbReference>